<dbReference type="EMBL" id="SEOQ01001166">
    <property type="protein sequence ID" value="TFY53349.1"/>
    <property type="molecule type" value="Genomic_DNA"/>
</dbReference>
<dbReference type="STRING" id="205917.A0A4Y9XXN5"/>
<proteinExistence type="predicted"/>
<feature type="domain" description="Reverse transcriptase" evidence="1">
    <location>
        <begin position="1"/>
        <end position="83"/>
    </location>
</feature>
<dbReference type="InterPro" id="IPR041577">
    <property type="entry name" value="RT_RNaseH_2"/>
</dbReference>
<accession>A0A4Y9XXN5</accession>
<dbReference type="PANTHER" id="PTHR33064">
    <property type="entry name" value="POL PROTEIN"/>
    <property type="match status" value="1"/>
</dbReference>
<protein>
    <recommendedName>
        <fullName evidence="1">Reverse transcriptase domain-containing protein</fullName>
    </recommendedName>
</protein>
<reference evidence="2 3" key="1">
    <citation type="submission" date="2019-02" db="EMBL/GenBank/DDBJ databases">
        <title>Genome sequencing of the rare red list fungi Dentipellis fragilis.</title>
        <authorList>
            <person name="Buettner E."/>
            <person name="Kellner H."/>
        </authorList>
    </citation>
    <scope>NUCLEOTIDE SEQUENCE [LARGE SCALE GENOMIC DNA]</scope>
    <source>
        <strain evidence="2 3">DSM 105465</strain>
    </source>
</reference>
<dbReference type="InterPro" id="IPR051320">
    <property type="entry name" value="Viral_Replic_Matur_Polypro"/>
</dbReference>
<name>A0A4Y9XXN5_9AGAM</name>
<dbReference type="FunFam" id="3.30.70.270:FF:000020">
    <property type="entry name" value="Transposon Tf2-6 polyprotein-like Protein"/>
    <property type="match status" value="1"/>
</dbReference>
<dbReference type="Proteomes" id="UP000298327">
    <property type="component" value="Unassembled WGS sequence"/>
</dbReference>
<evidence type="ECO:0000259" key="1">
    <source>
        <dbReference type="PROSITE" id="PS50878"/>
    </source>
</evidence>
<dbReference type="SUPFAM" id="SSF56672">
    <property type="entry name" value="DNA/RNA polymerases"/>
    <property type="match status" value="1"/>
</dbReference>
<dbReference type="AlphaFoldDB" id="A0A4Y9XXN5"/>
<gene>
    <name evidence="2" type="ORF">EVG20_g10153</name>
</gene>
<evidence type="ECO:0000313" key="2">
    <source>
        <dbReference type="EMBL" id="TFY53349.1"/>
    </source>
</evidence>
<dbReference type="OrthoDB" id="1750432at2759"/>
<dbReference type="PROSITE" id="PS50878">
    <property type="entry name" value="RT_POL"/>
    <property type="match status" value="1"/>
</dbReference>
<dbReference type="InterPro" id="IPR043502">
    <property type="entry name" value="DNA/RNA_pol_sf"/>
</dbReference>
<dbReference type="Gene3D" id="3.30.70.270">
    <property type="match status" value="2"/>
</dbReference>
<dbReference type="Pfam" id="PF00078">
    <property type="entry name" value="RVT_1"/>
    <property type="match status" value="1"/>
</dbReference>
<organism evidence="2 3">
    <name type="scientific">Dentipellis fragilis</name>
    <dbReference type="NCBI Taxonomy" id="205917"/>
    <lineage>
        <taxon>Eukaryota</taxon>
        <taxon>Fungi</taxon>
        <taxon>Dikarya</taxon>
        <taxon>Basidiomycota</taxon>
        <taxon>Agaricomycotina</taxon>
        <taxon>Agaricomycetes</taxon>
        <taxon>Russulales</taxon>
        <taxon>Hericiaceae</taxon>
        <taxon>Dentipellis</taxon>
    </lineage>
</organism>
<dbReference type="CDD" id="cd01647">
    <property type="entry name" value="RT_LTR"/>
    <property type="match status" value="1"/>
</dbReference>
<dbReference type="InterPro" id="IPR043128">
    <property type="entry name" value="Rev_trsase/Diguanyl_cyclase"/>
</dbReference>
<sequence length="224" mass="25473">MFFGLTNSPATFQAMMNALFKDLIDKGHVIIYMDDILIFTKTLEEHRRITKLVLQRLRDNDLFLMPEKCTFEQASVEYLGLIVSQGELHMDPIKVDGVLAWPIPTTVKQVQAFLGFGNLYCHFIRNFSKIAKPLFDLTKKEHPWNWTTDCQQAFDALKSSFTTSPVLMMPDYTAPFCIECDASASQWEPYYLNNTQTPNGTSSLITASPSMTQNAIMTSMTKNS</sequence>
<dbReference type="Pfam" id="PF17919">
    <property type="entry name" value="RT_RNaseH_2"/>
    <property type="match status" value="1"/>
</dbReference>
<dbReference type="FunFam" id="3.30.70.270:FF:000003">
    <property type="entry name" value="Transposon Ty3-G Gag-Pol polyprotein"/>
    <property type="match status" value="1"/>
</dbReference>
<keyword evidence="3" id="KW-1185">Reference proteome</keyword>
<evidence type="ECO:0000313" key="3">
    <source>
        <dbReference type="Proteomes" id="UP000298327"/>
    </source>
</evidence>
<comment type="caution">
    <text evidence="2">The sequence shown here is derived from an EMBL/GenBank/DDBJ whole genome shotgun (WGS) entry which is preliminary data.</text>
</comment>
<dbReference type="InterPro" id="IPR000477">
    <property type="entry name" value="RT_dom"/>
</dbReference>
<dbReference type="PANTHER" id="PTHR33064:SF37">
    <property type="entry name" value="RIBONUCLEASE H"/>
    <property type="match status" value="1"/>
</dbReference>